<organism evidence="1 2">
    <name type="scientific">Paenibacillus allorhizosphaerae</name>
    <dbReference type="NCBI Taxonomy" id="2849866"/>
    <lineage>
        <taxon>Bacteria</taxon>
        <taxon>Bacillati</taxon>
        <taxon>Bacillota</taxon>
        <taxon>Bacilli</taxon>
        <taxon>Bacillales</taxon>
        <taxon>Paenibacillaceae</taxon>
        <taxon>Paenibacillus</taxon>
    </lineage>
</organism>
<protein>
    <recommendedName>
        <fullName evidence="3">Extracellular solute-binding protein</fullName>
    </recommendedName>
</protein>
<dbReference type="RefSeq" id="WP_218098512.1">
    <property type="nucleotide sequence ID" value="NZ_CAJVCE010000005.1"/>
</dbReference>
<keyword evidence="2" id="KW-1185">Reference proteome</keyword>
<dbReference type="InterPro" id="IPR006059">
    <property type="entry name" value="SBP"/>
</dbReference>
<dbReference type="PANTHER" id="PTHR43649:SF12">
    <property type="entry name" value="DIACETYLCHITOBIOSE BINDING PROTEIN DASA"/>
    <property type="match status" value="1"/>
</dbReference>
<dbReference type="InterPro" id="IPR050490">
    <property type="entry name" value="Bact_solute-bd_prot1"/>
</dbReference>
<comment type="caution">
    <text evidence="1">The sequence shown here is derived from an EMBL/GenBank/DDBJ whole genome shotgun (WGS) entry which is preliminary data.</text>
</comment>
<name>A0ABM8VGA6_9BACL</name>
<evidence type="ECO:0000313" key="2">
    <source>
        <dbReference type="Proteomes" id="UP000730618"/>
    </source>
</evidence>
<sequence length="374" mass="41598">MNNKVLTLITQSNGKGLEALLKKVESFEARMPNVEVRIDQANGNFEVLTKMKRGEPGDLIHLSESVFGPYLRQGLIIDLMPFLSQDPELSADDFYKGALEGPTDQGKLAALPIDIAVPLVYYRKKAFEEAGLPEPVSGWTFEQFQDTALRLTKDKQYGIRLGVDIEWFEPFVKRSGGAYMSADGSTARGYIDSAATAMALQRIVDWYRVHRIAPYPGEGGDQAFTSEYAMVYDFSWWLPHVMNNHNEEYGVVGLPGAATGDDTNMVYMGGYGISSNCTDPELAWQLLKELSAPQTGSPLSLLPATKSAARRLGKADHPYWSCALAELDKASKSAFYVSQKWNANRSIIKQDLMQWIQEGKDIKASIDRWAEMIG</sequence>
<accession>A0ABM8VGA6</accession>
<gene>
    <name evidence="1" type="ORF">PAECIP111802_02178</name>
</gene>
<proteinExistence type="predicted"/>
<evidence type="ECO:0008006" key="3">
    <source>
        <dbReference type="Google" id="ProtNLM"/>
    </source>
</evidence>
<dbReference type="EMBL" id="CAJVCE010000005">
    <property type="protein sequence ID" value="CAG7635776.1"/>
    <property type="molecule type" value="Genomic_DNA"/>
</dbReference>
<dbReference type="PANTHER" id="PTHR43649">
    <property type="entry name" value="ARABINOSE-BINDING PROTEIN-RELATED"/>
    <property type="match status" value="1"/>
</dbReference>
<evidence type="ECO:0000313" key="1">
    <source>
        <dbReference type="EMBL" id="CAG7635776.1"/>
    </source>
</evidence>
<dbReference type="Proteomes" id="UP000730618">
    <property type="component" value="Unassembled WGS sequence"/>
</dbReference>
<reference evidence="1 2" key="1">
    <citation type="submission" date="2021-06" db="EMBL/GenBank/DDBJ databases">
        <authorList>
            <person name="Criscuolo A."/>
        </authorList>
    </citation>
    <scope>NUCLEOTIDE SEQUENCE [LARGE SCALE GENOMIC DNA]</scope>
    <source>
        <strain evidence="2">CIP 111802</strain>
    </source>
</reference>
<dbReference type="Pfam" id="PF01547">
    <property type="entry name" value="SBP_bac_1"/>
    <property type="match status" value="1"/>
</dbReference>